<dbReference type="Gene3D" id="1.20.870.10">
    <property type="entry name" value="Son of sevenless (SoS) protein Chain: S domain 1"/>
    <property type="match status" value="1"/>
</dbReference>
<accession>A0A175JTP8</accession>
<dbReference type="GO" id="GO:0005085">
    <property type="term" value="F:guanyl-nucleotide exchange factor activity"/>
    <property type="evidence" value="ECO:0007669"/>
    <property type="project" value="UniProtKB-KW"/>
</dbReference>
<evidence type="ECO:0000259" key="4">
    <source>
        <dbReference type="PROSITE" id="PS50212"/>
    </source>
</evidence>
<gene>
    <name evidence="5" type="ORF">CL6EHI_070760</name>
</gene>
<sequence length="583" mass="67733">MSGLKETQIDDVPFVNEVEDKKNWEEKVMTNHPEVLQLAEETRFLEGLKDNWQNTQLKEYSLPSFARNLSENKVVNPDTLPEEEVIALICQYLKEQKLQETRIALVKEVLSKHHQYQLLHPDSPQFVNYTSDPSLKDALEGMVKLGLTDADNLFEKLPFEEEDFAKLPDEEYDQHISFHTSTDTDIPITDENIVPNNNCEIILEKCSEYPDGIEIPAAMSTNQLILFTMTSTDVYLNKFLTVYRDFITPIELLNKFIQIKDQNIEKFKYIISYWIEHFSSDFTTQMVPLLTELEMPEFTDDIIKSKLGKVASNFDKFNLILKDHETLKQYFPSCKMDLTEQPQLPNDILSNKLYLKDIDPTLIAQALCIIDQHLYDSISSSEFVMATGTHISAVLKFYNIAVEWLRQSLFSERILPDSEKASIGMQKVKEKFMDIWMKLYDNKDFHSMAVFATVFNSADHKKEFQNRFSNRKVDAFTLPTMFDSKSCYSNYRKGIDSCVSSKQPFVPFIGIPLHHISSIRCGLDTTIENGKINFLKYNSIYNCIEQFNLYKKLPYQFTPVYQIISLILRGMSEVEYMVDTENN</sequence>
<dbReference type="VEuPathDB" id="AmoebaDB:EHI_070760"/>
<dbReference type="SUPFAM" id="SSF48366">
    <property type="entry name" value="Ras GEF"/>
    <property type="match status" value="1"/>
</dbReference>
<reference evidence="5 6" key="1">
    <citation type="submission" date="2016-05" db="EMBL/GenBank/DDBJ databases">
        <title>First whole genome sequencing of Entamoeba histolytica HM1:IMSS-clone-6.</title>
        <authorList>
            <person name="Mukherjee Avik.K."/>
            <person name="Izumyama S."/>
            <person name="Nakada-Tsukui K."/>
            <person name="Nozaki T."/>
        </authorList>
    </citation>
    <scope>NUCLEOTIDE SEQUENCE [LARGE SCALE GENOMIC DNA]</scope>
    <source>
        <strain evidence="5 6">HM1:IMSS clone 6</strain>
    </source>
</reference>
<dbReference type="InterPro" id="IPR006594">
    <property type="entry name" value="LisH"/>
</dbReference>
<organism evidence="5 6">
    <name type="scientific">Entamoeba histolytica</name>
    <dbReference type="NCBI Taxonomy" id="5759"/>
    <lineage>
        <taxon>Eukaryota</taxon>
        <taxon>Amoebozoa</taxon>
        <taxon>Evosea</taxon>
        <taxon>Archamoebae</taxon>
        <taxon>Mastigamoebida</taxon>
        <taxon>Entamoebidae</taxon>
        <taxon>Entamoeba</taxon>
    </lineage>
</organism>
<dbReference type="VEuPathDB" id="AmoebaDB:KM1_247260"/>
<dbReference type="InterPro" id="IPR036964">
    <property type="entry name" value="RASGEF_cat_dom_sf"/>
</dbReference>
<dbReference type="PANTHER" id="PTHR23113:SF370">
    <property type="entry name" value="RAS GUANINE NUCLEOTIDE EXCHANGE FACTOR P"/>
    <property type="match status" value="1"/>
</dbReference>
<dbReference type="PANTHER" id="PTHR23113">
    <property type="entry name" value="GUANINE NUCLEOTIDE EXCHANGE FACTOR"/>
    <property type="match status" value="1"/>
</dbReference>
<dbReference type="InterPro" id="IPR001895">
    <property type="entry name" value="RASGEF_cat_dom"/>
</dbReference>
<evidence type="ECO:0000256" key="2">
    <source>
        <dbReference type="PROSITE-ProRule" id="PRU00168"/>
    </source>
</evidence>
<feature type="domain" description="Ras-GEF" evidence="3">
    <location>
        <begin position="359"/>
        <end position="583"/>
    </location>
</feature>
<evidence type="ECO:0000313" key="6">
    <source>
        <dbReference type="Proteomes" id="UP000078387"/>
    </source>
</evidence>
<dbReference type="Gene3D" id="1.10.840.10">
    <property type="entry name" value="Ras guanine-nucleotide exchange factors catalytic domain"/>
    <property type="match status" value="1"/>
</dbReference>
<name>A0A175JTP8_ENTHI</name>
<feature type="domain" description="N-terminal Ras-GEF" evidence="4">
    <location>
        <begin position="211"/>
        <end position="322"/>
    </location>
</feature>
<evidence type="ECO:0000259" key="3">
    <source>
        <dbReference type="PROSITE" id="PS50009"/>
    </source>
</evidence>
<dbReference type="Pfam" id="PF00617">
    <property type="entry name" value="RasGEF"/>
    <property type="match status" value="1"/>
</dbReference>
<dbReference type="Proteomes" id="UP000078387">
    <property type="component" value="Unassembled WGS sequence"/>
</dbReference>
<dbReference type="VEuPathDB" id="AmoebaDB:EHI8A_223980"/>
<comment type="caution">
    <text evidence="5">The sequence shown here is derived from an EMBL/GenBank/DDBJ whole genome shotgun (WGS) entry which is preliminary data.</text>
</comment>
<dbReference type="VEuPathDB" id="AmoebaDB:EHI7A_192220"/>
<keyword evidence="1 2" id="KW-0344">Guanine-nucleotide releasing factor</keyword>
<protein>
    <submittedName>
        <fullName evidence="5">Ras guanine nucleotide exchange factor putative</fullName>
    </submittedName>
</protein>
<dbReference type="PROSITE" id="PS50009">
    <property type="entry name" value="RASGEF_CAT"/>
    <property type="match status" value="1"/>
</dbReference>
<proteinExistence type="predicted"/>
<dbReference type="EMBL" id="BDEQ01000001">
    <property type="protein sequence ID" value="GAT96796.1"/>
    <property type="molecule type" value="Genomic_DNA"/>
</dbReference>
<dbReference type="eggNOG" id="KOG3417">
    <property type="taxonomic scope" value="Eukaryota"/>
</dbReference>
<dbReference type="InterPro" id="IPR008937">
    <property type="entry name" value="Ras-like_GEF"/>
</dbReference>
<dbReference type="PROSITE" id="PS50896">
    <property type="entry name" value="LISH"/>
    <property type="match status" value="1"/>
</dbReference>
<dbReference type="InterPro" id="IPR023578">
    <property type="entry name" value="Ras_GEF_dom_sf"/>
</dbReference>
<dbReference type="GO" id="GO:0005886">
    <property type="term" value="C:plasma membrane"/>
    <property type="evidence" value="ECO:0007669"/>
    <property type="project" value="TreeGrafter"/>
</dbReference>
<dbReference type="InterPro" id="IPR000651">
    <property type="entry name" value="Ras-like_Gua-exchang_fac_N"/>
</dbReference>
<dbReference type="VEuPathDB" id="AmoebaDB:EHI5A_061000"/>
<dbReference type="GO" id="GO:0007265">
    <property type="term" value="P:Ras protein signal transduction"/>
    <property type="evidence" value="ECO:0007669"/>
    <property type="project" value="TreeGrafter"/>
</dbReference>
<evidence type="ECO:0000256" key="1">
    <source>
        <dbReference type="ARBA" id="ARBA00022658"/>
    </source>
</evidence>
<dbReference type="AlphaFoldDB" id="A0A175JTP8"/>
<evidence type="ECO:0000313" key="5">
    <source>
        <dbReference type="EMBL" id="GAT96796.1"/>
    </source>
</evidence>
<dbReference type="PROSITE" id="PS50212">
    <property type="entry name" value="RASGEF_NTER"/>
    <property type="match status" value="1"/>
</dbReference>